<dbReference type="InterPro" id="IPR017907">
    <property type="entry name" value="Znf_RING_CS"/>
</dbReference>
<gene>
    <name evidence="6" type="ORF">Fot_31984</name>
</gene>
<evidence type="ECO:0000256" key="3">
    <source>
        <dbReference type="ARBA" id="ARBA00022833"/>
    </source>
</evidence>
<dbReference type="PROSITE" id="PS00518">
    <property type="entry name" value="ZF_RING_1"/>
    <property type="match status" value="1"/>
</dbReference>
<dbReference type="PROSITE" id="PS50089">
    <property type="entry name" value="ZF_RING_2"/>
    <property type="match status" value="1"/>
</dbReference>
<keyword evidence="7" id="KW-1185">Reference proteome</keyword>
<organism evidence="6 7">
    <name type="scientific">Forsythia ovata</name>
    <dbReference type="NCBI Taxonomy" id="205694"/>
    <lineage>
        <taxon>Eukaryota</taxon>
        <taxon>Viridiplantae</taxon>
        <taxon>Streptophyta</taxon>
        <taxon>Embryophyta</taxon>
        <taxon>Tracheophyta</taxon>
        <taxon>Spermatophyta</taxon>
        <taxon>Magnoliopsida</taxon>
        <taxon>eudicotyledons</taxon>
        <taxon>Gunneridae</taxon>
        <taxon>Pentapetalae</taxon>
        <taxon>asterids</taxon>
        <taxon>lamiids</taxon>
        <taxon>Lamiales</taxon>
        <taxon>Oleaceae</taxon>
        <taxon>Forsythieae</taxon>
        <taxon>Forsythia</taxon>
    </lineage>
</organism>
<evidence type="ECO:0000313" key="7">
    <source>
        <dbReference type="Proteomes" id="UP001604277"/>
    </source>
</evidence>
<dbReference type="SUPFAM" id="SSF57850">
    <property type="entry name" value="RING/U-box"/>
    <property type="match status" value="1"/>
</dbReference>
<dbReference type="InterPro" id="IPR013083">
    <property type="entry name" value="Znf_RING/FYVE/PHD"/>
</dbReference>
<dbReference type="EMBL" id="JBFOLJ010000009">
    <property type="protein sequence ID" value="KAL2508337.1"/>
    <property type="molecule type" value="Genomic_DNA"/>
</dbReference>
<comment type="caution">
    <text evidence="6">The sequence shown here is derived from an EMBL/GenBank/DDBJ whole genome shotgun (WGS) entry which is preliminary data.</text>
</comment>
<dbReference type="Gene3D" id="3.30.40.10">
    <property type="entry name" value="Zinc/RING finger domain, C3HC4 (zinc finger)"/>
    <property type="match status" value="1"/>
</dbReference>
<feature type="domain" description="RING-type" evidence="5">
    <location>
        <begin position="20"/>
        <end position="59"/>
    </location>
</feature>
<keyword evidence="3" id="KW-0862">Zinc</keyword>
<keyword evidence="2 4" id="KW-0863">Zinc-finger</keyword>
<dbReference type="Proteomes" id="UP001604277">
    <property type="component" value="Unassembled WGS sequence"/>
</dbReference>
<dbReference type="GO" id="GO:0008270">
    <property type="term" value="F:zinc ion binding"/>
    <property type="evidence" value="ECO:0007669"/>
    <property type="project" value="UniProtKB-KW"/>
</dbReference>
<evidence type="ECO:0000259" key="5">
    <source>
        <dbReference type="PROSITE" id="PS50089"/>
    </source>
</evidence>
<evidence type="ECO:0000256" key="4">
    <source>
        <dbReference type="PROSITE-ProRule" id="PRU00175"/>
    </source>
</evidence>
<evidence type="ECO:0000256" key="1">
    <source>
        <dbReference type="ARBA" id="ARBA00022723"/>
    </source>
</evidence>
<name>A0ABD1T6K5_9LAMI</name>
<dbReference type="PANTHER" id="PTHR37393">
    <property type="entry name" value="AT-RICH INTERACTIVE DOMAIN-CONTAINING PROTEIN 1A-LIKE"/>
    <property type="match status" value="1"/>
</dbReference>
<proteinExistence type="predicted"/>
<dbReference type="PANTHER" id="PTHR37393:SF1">
    <property type="entry name" value="AT-RICH INTERACTIVE DOMAIN-CONTAINING PROTEIN 1A-LIKE"/>
    <property type="match status" value="1"/>
</dbReference>
<evidence type="ECO:0000313" key="6">
    <source>
        <dbReference type="EMBL" id="KAL2508337.1"/>
    </source>
</evidence>
<reference evidence="7" key="1">
    <citation type="submission" date="2024-07" db="EMBL/GenBank/DDBJ databases">
        <title>Two chromosome-level genome assemblies of Korean endemic species Abeliophyllum distichum and Forsythia ovata (Oleaceae).</title>
        <authorList>
            <person name="Jang H."/>
        </authorList>
    </citation>
    <scope>NUCLEOTIDE SEQUENCE [LARGE SCALE GENOMIC DNA]</scope>
</reference>
<dbReference type="AlphaFoldDB" id="A0ABD1T6K5"/>
<keyword evidence="1" id="KW-0479">Metal-binding</keyword>
<protein>
    <submittedName>
        <fullName evidence="6">Chromatin modification-related protein eaf-1-like</fullName>
    </submittedName>
</protein>
<sequence length="383" mass="42719">MGFDTECVIDINACPREYFCPVCHTLVYPDEALQSQCCHLYCKPCLTYIANSSRACPSDGYLVAESASKGAYQAQHALVTAQSQVQLYPQVFAKPSAPNHQGNPQQPLHPAMHPHTQIQLHTVPPYGETTSSQFHGQVVQQHDIMRPSQFQAPMTQEQPSTLVFSLDQVPGIPPAQQPQVLPNTQQQACLVYRRPVIQPFQQYLPQQCALHQPFLAPIQIQLHQLGRIPLEKPLWPQVCPYGPFHMMQQNMEAPPAWLPRQSQNYDGRLVMPAQCIQSKPFTQSSVCFGSTAQVRPMQLGMSQPYTDQSYSKSTVLKKIGDPVSEKFGAAREVGSSSQQMSEKDSNVIGSDTVDVNYLKSETIMNIGQDQKLKAAVEPTRPLY</sequence>
<evidence type="ECO:0000256" key="2">
    <source>
        <dbReference type="ARBA" id="ARBA00022771"/>
    </source>
</evidence>
<accession>A0ABD1T6K5</accession>
<dbReference type="InterPro" id="IPR001841">
    <property type="entry name" value="Znf_RING"/>
</dbReference>